<dbReference type="RefSeq" id="WP_147181574.1">
    <property type="nucleotide sequence ID" value="NZ_BJZP01000022.1"/>
</dbReference>
<dbReference type="GO" id="GO:0015658">
    <property type="term" value="F:branched-chain amino acid transmembrane transporter activity"/>
    <property type="evidence" value="ECO:0007669"/>
    <property type="project" value="InterPro"/>
</dbReference>
<dbReference type="PANTHER" id="PTHR30482">
    <property type="entry name" value="HIGH-AFFINITY BRANCHED-CHAIN AMINO ACID TRANSPORT SYSTEM PERMEASE"/>
    <property type="match status" value="1"/>
</dbReference>
<evidence type="ECO:0000256" key="6">
    <source>
        <dbReference type="SAM" id="Phobius"/>
    </source>
</evidence>
<feature type="transmembrane region" description="Helical" evidence="6">
    <location>
        <begin position="112"/>
        <end position="132"/>
    </location>
</feature>
<comment type="subcellular location">
    <subcellularLocation>
        <location evidence="1">Cell membrane</location>
        <topology evidence="1">Multi-pass membrane protein</topology>
    </subcellularLocation>
</comment>
<feature type="transmembrane region" description="Helical" evidence="6">
    <location>
        <begin position="86"/>
        <end position="105"/>
    </location>
</feature>
<keyword evidence="5 6" id="KW-0472">Membrane</keyword>
<keyword evidence="4 6" id="KW-1133">Transmembrane helix</keyword>
<gene>
    <name evidence="7" type="ORF">RNA01_35740</name>
</gene>
<evidence type="ECO:0000313" key="7">
    <source>
        <dbReference type="EMBL" id="GEO86642.1"/>
    </source>
</evidence>
<keyword evidence="3 6" id="KW-0812">Transmembrane</keyword>
<dbReference type="InterPro" id="IPR001851">
    <property type="entry name" value="ABC_transp_permease"/>
</dbReference>
<proteinExistence type="predicted"/>
<organism evidence="7 8">
    <name type="scientific">Ciceribacter naphthalenivorans</name>
    <dbReference type="NCBI Taxonomy" id="1118451"/>
    <lineage>
        <taxon>Bacteria</taxon>
        <taxon>Pseudomonadati</taxon>
        <taxon>Pseudomonadota</taxon>
        <taxon>Alphaproteobacteria</taxon>
        <taxon>Hyphomicrobiales</taxon>
        <taxon>Rhizobiaceae</taxon>
        <taxon>Ciceribacter</taxon>
    </lineage>
</organism>
<accession>A0A512HMF9</accession>
<dbReference type="GO" id="GO:0005886">
    <property type="term" value="C:plasma membrane"/>
    <property type="evidence" value="ECO:0007669"/>
    <property type="project" value="UniProtKB-SubCell"/>
</dbReference>
<evidence type="ECO:0000256" key="2">
    <source>
        <dbReference type="ARBA" id="ARBA00022475"/>
    </source>
</evidence>
<evidence type="ECO:0000256" key="5">
    <source>
        <dbReference type="ARBA" id="ARBA00023136"/>
    </source>
</evidence>
<feature type="transmembrane region" description="Helical" evidence="6">
    <location>
        <begin position="33"/>
        <end position="51"/>
    </location>
</feature>
<comment type="caution">
    <text evidence="7">The sequence shown here is derived from an EMBL/GenBank/DDBJ whole genome shotgun (WGS) entry which is preliminary data.</text>
</comment>
<feature type="transmembrane region" description="Helical" evidence="6">
    <location>
        <begin position="169"/>
        <end position="194"/>
    </location>
</feature>
<dbReference type="OrthoDB" id="9804361at2"/>
<dbReference type="PANTHER" id="PTHR30482:SF17">
    <property type="entry name" value="ABC TRANSPORTER ATP-BINDING PROTEIN"/>
    <property type="match status" value="1"/>
</dbReference>
<keyword evidence="8" id="KW-1185">Reference proteome</keyword>
<evidence type="ECO:0000313" key="8">
    <source>
        <dbReference type="Proteomes" id="UP000321717"/>
    </source>
</evidence>
<feature type="transmembrane region" description="Helical" evidence="6">
    <location>
        <begin position="285"/>
        <end position="303"/>
    </location>
</feature>
<dbReference type="Proteomes" id="UP000321717">
    <property type="component" value="Unassembled WGS sequence"/>
</dbReference>
<evidence type="ECO:0000256" key="3">
    <source>
        <dbReference type="ARBA" id="ARBA00022692"/>
    </source>
</evidence>
<protein>
    <submittedName>
        <fullName evidence="7">Branched-chain amino acid ABC transporter permease</fullName>
    </submittedName>
</protein>
<dbReference type="EMBL" id="BJZP01000022">
    <property type="protein sequence ID" value="GEO86642.1"/>
    <property type="molecule type" value="Genomic_DNA"/>
</dbReference>
<sequence length="320" mass="34601">MTKSHFGRVLALHLGLVALLFGLQFVLPDYHHLAMTRVMVLAVYAMGYNMLFGYTGLLSLGHAMFFAAGLYGAGLTAYYTDWGVPVAFLIGIASGFALSLVIGLISLRTTGVAFMIVTMMFAQVAYLTTTYFTDFTRGEEGLTMPQAARSFDLLGLHVDLTNAAQRYNLALGLLVVALVVIFAVVKGPIGRVLIAIRENEPRTLMLGYDTFRLKLVAVVLSGTISAMAGAAYALLFGYIGATFATIQYSIEPLLFTLLGGAGTILGPLIGTAAMFYMIDIASNYTAAYLLVTGVALVLLVLYFPKGILGTIRERWWPWLP</sequence>
<feature type="transmembrane region" description="Helical" evidence="6">
    <location>
        <begin position="215"/>
        <end position="241"/>
    </location>
</feature>
<dbReference type="InterPro" id="IPR043428">
    <property type="entry name" value="LivM-like"/>
</dbReference>
<evidence type="ECO:0000256" key="1">
    <source>
        <dbReference type="ARBA" id="ARBA00004651"/>
    </source>
</evidence>
<dbReference type="AlphaFoldDB" id="A0A512HMF9"/>
<feature type="transmembrane region" description="Helical" evidence="6">
    <location>
        <begin position="253"/>
        <end position="278"/>
    </location>
</feature>
<name>A0A512HMF9_9HYPH</name>
<dbReference type="CDD" id="cd06581">
    <property type="entry name" value="TM_PBP1_LivM_like"/>
    <property type="match status" value="1"/>
</dbReference>
<dbReference type="Pfam" id="PF02653">
    <property type="entry name" value="BPD_transp_2"/>
    <property type="match status" value="1"/>
</dbReference>
<feature type="transmembrane region" description="Helical" evidence="6">
    <location>
        <begin position="9"/>
        <end position="27"/>
    </location>
</feature>
<evidence type="ECO:0000256" key="4">
    <source>
        <dbReference type="ARBA" id="ARBA00022989"/>
    </source>
</evidence>
<reference evidence="7 8" key="1">
    <citation type="submission" date="2019-07" db="EMBL/GenBank/DDBJ databases">
        <title>Whole genome shotgun sequence of Rhizobium naphthalenivorans NBRC 107585.</title>
        <authorList>
            <person name="Hosoyama A."/>
            <person name="Uohara A."/>
            <person name="Ohji S."/>
            <person name="Ichikawa N."/>
        </authorList>
    </citation>
    <scope>NUCLEOTIDE SEQUENCE [LARGE SCALE GENOMIC DNA]</scope>
    <source>
        <strain evidence="7 8">NBRC 107585</strain>
    </source>
</reference>
<keyword evidence="2" id="KW-1003">Cell membrane</keyword>